<evidence type="ECO:0000256" key="7">
    <source>
        <dbReference type="ARBA" id="ARBA00060704"/>
    </source>
</evidence>
<accession>A0A834LZR9</accession>
<evidence type="ECO:0000313" key="12">
    <source>
        <dbReference type="EMBL" id="KAF7154440.1"/>
    </source>
</evidence>
<evidence type="ECO:0000256" key="8">
    <source>
        <dbReference type="ARBA" id="ARBA00066800"/>
    </source>
</evidence>
<dbReference type="Proteomes" id="UP000626092">
    <property type="component" value="Unassembled WGS sequence"/>
</dbReference>
<dbReference type="PROSITE" id="PS50263">
    <property type="entry name" value="CN_HYDROLASE"/>
    <property type="match status" value="1"/>
</dbReference>
<dbReference type="InterPro" id="IPR036526">
    <property type="entry name" value="C-N_Hydrolase_sf"/>
</dbReference>
<sequence>MEKLARKGPKPEDKPPTANDVKTKATDVKTSDPASSTSGVSTDKYRNFAVAAALRERERERERMEGRRVVVSALQFACTDDVSTNVNTAERLVRAAHGKGANIILIQELFEGYYFCQAQREDFFRRAKPYKGHPTILRMQKLAKELGVVIPVSFFEEANNAHYNSIAIIDADGADLGLYRKSHIPDGPGYQEKFYFNPGDTGFKVFHTKFAKIGVAICWDQWFPEAARAMVLQGAEILFYPTAIGSEPQDTGLDSRDHWKRVMQGHAGANLVPLVASNRVGKEIIETEHGKSEITFYGNSFIAGPTGEIIETADDKEEAVLVTHFDLDVIKSKRHSWGVFRDRRPHLYKVLLTLDGSNPQL</sequence>
<dbReference type="PANTHER" id="PTHR43674:SF2">
    <property type="entry name" value="BETA-UREIDOPROPIONASE"/>
    <property type="match status" value="1"/>
</dbReference>
<dbReference type="GO" id="GO:0033388">
    <property type="term" value="P:putrescine biosynthetic process from arginine"/>
    <property type="evidence" value="ECO:0007669"/>
    <property type="project" value="TreeGrafter"/>
</dbReference>
<feature type="compositionally biased region" description="Polar residues" evidence="10">
    <location>
        <begin position="32"/>
        <end position="41"/>
    </location>
</feature>
<dbReference type="CDD" id="cd07573">
    <property type="entry name" value="CPA"/>
    <property type="match status" value="1"/>
</dbReference>
<dbReference type="InterPro" id="IPR050345">
    <property type="entry name" value="Aliph_Amidase/BUP"/>
</dbReference>
<feature type="domain" description="CN hydrolase" evidence="11">
    <location>
        <begin position="69"/>
        <end position="327"/>
    </location>
</feature>
<comment type="similarity">
    <text evidence="4">Belongs to the carbon-nitrogen hydrolase superfamily.</text>
</comment>
<evidence type="ECO:0000256" key="5">
    <source>
        <dbReference type="ARBA" id="ARBA00050539"/>
    </source>
</evidence>
<keyword evidence="13" id="KW-1185">Reference proteome</keyword>
<gene>
    <name evidence="12" type="ORF">RHSIM_Rhsim01G0204800</name>
</gene>
<organism evidence="12 13">
    <name type="scientific">Rhododendron simsii</name>
    <name type="common">Sims's rhododendron</name>
    <dbReference type="NCBI Taxonomy" id="118357"/>
    <lineage>
        <taxon>Eukaryota</taxon>
        <taxon>Viridiplantae</taxon>
        <taxon>Streptophyta</taxon>
        <taxon>Embryophyta</taxon>
        <taxon>Tracheophyta</taxon>
        <taxon>Spermatophyta</taxon>
        <taxon>Magnoliopsida</taxon>
        <taxon>eudicotyledons</taxon>
        <taxon>Gunneridae</taxon>
        <taxon>Pentapetalae</taxon>
        <taxon>asterids</taxon>
        <taxon>Ericales</taxon>
        <taxon>Ericaceae</taxon>
        <taxon>Ericoideae</taxon>
        <taxon>Rhodoreae</taxon>
        <taxon>Rhododendron</taxon>
    </lineage>
</organism>
<dbReference type="OrthoDB" id="412018at2759"/>
<dbReference type="AlphaFoldDB" id="A0A834LZR9"/>
<feature type="region of interest" description="Disordered" evidence="10">
    <location>
        <begin position="1"/>
        <end position="41"/>
    </location>
</feature>
<comment type="subunit">
    <text evidence="1">Homooctamer.</text>
</comment>
<evidence type="ECO:0000259" key="11">
    <source>
        <dbReference type="PROSITE" id="PS50263"/>
    </source>
</evidence>
<reference evidence="12" key="1">
    <citation type="submission" date="2019-11" db="EMBL/GenBank/DDBJ databases">
        <authorList>
            <person name="Liu Y."/>
            <person name="Hou J."/>
            <person name="Li T.-Q."/>
            <person name="Guan C.-H."/>
            <person name="Wu X."/>
            <person name="Wu H.-Z."/>
            <person name="Ling F."/>
            <person name="Zhang R."/>
            <person name="Shi X.-G."/>
            <person name="Ren J.-P."/>
            <person name="Chen E.-F."/>
            <person name="Sun J.-M."/>
        </authorList>
    </citation>
    <scope>NUCLEOTIDE SEQUENCE</scope>
    <source>
        <strain evidence="12">Adult_tree_wgs_1</strain>
        <tissue evidence="12">Leaves</tissue>
    </source>
</reference>
<evidence type="ECO:0000256" key="9">
    <source>
        <dbReference type="ARBA" id="ARBA00074270"/>
    </source>
</evidence>
<dbReference type="EC" id="3.5.1.53" evidence="8"/>
<dbReference type="EMBL" id="WJXA01000001">
    <property type="protein sequence ID" value="KAF7154440.1"/>
    <property type="molecule type" value="Genomic_DNA"/>
</dbReference>
<comment type="function">
    <text evidence="6">Involved in polyamine biosynthesis.</text>
</comment>
<evidence type="ECO:0000256" key="4">
    <source>
        <dbReference type="ARBA" id="ARBA00034122"/>
    </source>
</evidence>
<evidence type="ECO:0000256" key="2">
    <source>
        <dbReference type="ARBA" id="ARBA00022801"/>
    </source>
</evidence>
<proteinExistence type="inferred from homology"/>
<name>A0A834LZR9_RHOSS</name>
<dbReference type="NCBIfam" id="TIGR03381">
    <property type="entry name" value="agmatine_aguB"/>
    <property type="match status" value="1"/>
</dbReference>
<dbReference type="PANTHER" id="PTHR43674">
    <property type="entry name" value="NITRILASE C965.09-RELATED"/>
    <property type="match status" value="1"/>
</dbReference>
<dbReference type="FunFam" id="3.60.110.10:FF:000012">
    <property type="entry name" value="N-carbamoylputrescine amidohydrolase, putative"/>
    <property type="match status" value="1"/>
</dbReference>
<keyword evidence="3" id="KW-0620">Polyamine biosynthesis</keyword>
<evidence type="ECO:0000256" key="10">
    <source>
        <dbReference type="SAM" id="MobiDB-lite"/>
    </source>
</evidence>
<feature type="compositionally biased region" description="Basic and acidic residues" evidence="10">
    <location>
        <begin position="1"/>
        <end position="30"/>
    </location>
</feature>
<evidence type="ECO:0000313" key="13">
    <source>
        <dbReference type="Proteomes" id="UP000626092"/>
    </source>
</evidence>
<dbReference type="InterPro" id="IPR017755">
    <property type="entry name" value="N-carbamoylputrescine_amidase"/>
</dbReference>
<protein>
    <recommendedName>
        <fullName evidence="9">N-carbamoylputrescine amidase</fullName>
        <ecNumber evidence="8">3.5.1.53</ecNumber>
    </recommendedName>
</protein>
<comment type="caution">
    <text evidence="12">The sequence shown here is derived from an EMBL/GenBank/DDBJ whole genome shotgun (WGS) entry which is preliminary data.</text>
</comment>
<dbReference type="SUPFAM" id="SSF56317">
    <property type="entry name" value="Carbon-nitrogen hydrolase"/>
    <property type="match status" value="1"/>
</dbReference>
<evidence type="ECO:0000256" key="6">
    <source>
        <dbReference type="ARBA" id="ARBA00055644"/>
    </source>
</evidence>
<evidence type="ECO:0000256" key="3">
    <source>
        <dbReference type="ARBA" id="ARBA00023115"/>
    </source>
</evidence>
<comment type="pathway">
    <text evidence="7">Amine and polyamine biosynthesis; putrescine biosynthesis via agmatine pathway; putrescine from N-carbamoylputrescine (amidase route): step 1/1.</text>
</comment>
<dbReference type="InterPro" id="IPR003010">
    <property type="entry name" value="C-N_Hydrolase"/>
</dbReference>
<dbReference type="Gene3D" id="3.60.110.10">
    <property type="entry name" value="Carbon-nitrogen hydrolase"/>
    <property type="match status" value="1"/>
</dbReference>
<keyword evidence="2" id="KW-0378">Hydrolase</keyword>
<comment type="catalytic activity">
    <reaction evidence="5">
        <text>N-carbamoylputrescine + H2O + 2 H(+) = putrescine + NH4(+) + CO2</text>
        <dbReference type="Rhea" id="RHEA:22284"/>
        <dbReference type="ChEBI" id="CHEBI:15377"/>
        <dbReference type="ChEBI" id="CHEBI:15378"/>
        <dbReference type="ChEBI" id="CHEBI:16526"/>
        <dbReference type="ChEBI" id="CHEBI:28938"/>
        <dbReference type="ChEBI" id="CHEBI:58318"/>
        <dbReference type="ChEBI" id="CHEBI:326268"/>
        <dbReference type="EC" id="3.5.1.53"/>
    </reaction>
</comment>
<dbReference type="Pfam" id="PF00795">
    <property type="entry name" value="CN_hydrolase"/>
    <property type="match status" value="1"/>
</dbReference>
<evidence type="ECO:0000256" key="1">
    <source>
        <dbReference type="ARBA" id="ARBA00011823"/>
    </source>
</evidence>
<dbReference type="GO" id="GO:0050126">
    <property type="term" value="F:N-carbamoylputrescine amidase activity"/>
    <property type="evidence" value="ECO:0007669"/>
    <property type="project" value="UniProtKB-EC"/>
</dbReference>